<accession>G5SL71</accession>
<reference evidence="8 9" key="1">
    <citation type="submission" date="2011-03" db="EMBL/GenBank/DDBJ databases">
        <authorList>
            <person name="Weinstock G."/>
            <person name="Sodergren E."/>
            <person name="Clifton S."/>
            <person name="Fulton L."/>
            <person name="Fulton B."/>
            <person name="Courtney L."/>
            <person name="Fronick C."/>
            <person name="Harrison M."/>
            <person name="Strong C."/>
            <person name="Farmer C."/>
            <person name="Delahaunty K."/>
            <person name="Markovic C."/>
            <person name="Hall O."/>
            <person name="Minx P."/>
            <person name="Tomlinson C."/>
            <person name="Mitreva M."/>
            <person name="Hou S."/>
            <person name="Chen J."/>
            <person name="Wollam A."/>
            <person name="Pepin K.H."/>
            <person name="Johnson M."/>
            <person name="Bhonagiri V."/>
            <person name="Zhang X."/>
            <person name="Suruliraj S."/>
            <person name="Warren W."/>
            <person name="Chinwalla A."/>
            <person name="Mardis E.R."/>
            <person name="Wilson R.K."/>
        </authorList>
    </citation>
    <scope>NUCLEOTIDE SEQUENCE [LARGE SCALE GENOMIC DNA]</scope>
    <source>
        <strain evidence="8 9">YIT 11840</strain>
    </source>
</reference>
<evidence type="ECO:0000256" key="1">
    <source>
        <dbReference type="ARBA" id="ARBA00004985"/>
    </source>
</evidence>
<comment type="function">
    <text evidence="7">Catalyzes the NADPH-dependent reduction of L-glutamate 5-phosphate into L-glutamate 5-semialdehyde and phosphate. The product spontaneously undergoes cyclization to form 1-pyrroline-5-carboxylate.</text>
</comment>
<evidence type="ECO:0000256" key="3">
    <source>
        <dbReference type="ARBA" id="ARBA00022650"/>
    </source>
</evidence>
<gene>
    <name evidence="7" type="primary">proA</name>
    <name evidence="8" type="ORF">HMPREF9441_00088</name>
</gene>
<dbReference type="AlphaFoldDB" id="G5SL71"/>
<dbReference type="InterPro" id="IPR000965">
    <property type="entry name" value="GPR_dom"/>
</dbReference>
<keyword evidence="4 7" id="KW-0521">NADP</keyword>
<dbReference type="Gene3D" id="3.40.309.10">
    <property type="entry name" value="Aldehyde Dehydrogenase, Chain A, domain 2"/>
    <property type="match status" value="1"/>
</dbReference>
<dbReference type="PANTHER" id="PTHR11063:SF8">
    <property type="entry name" value="DELTA-1-PYRROLINE-5-CARBOXYLATE SYNTHASE"/>
    <property type="match status" value="1"/>
</dbReference>
<dbReference type="NCBIfam" id="NF001221">
    <property type="entry name" value="PRK00197.1"/>
    <property type="match status" value="1"/>
</dbReference>
<dbReference type="PROSITE" id="PS01223">
    <property type="entry name" value="PROA"/>
    <property type="match status" value="1"/>
</dbReference>
<dbReference type="GO" id="GO:0055129">
    <property type="term" value="P:L-proline biosynthetic process"/>
    <property type="evidence" value="ECO:0007669"/>
    <property type="project" value="UniProtKB-UniRule"/>
</dbReference>
<dbReference type="PATRIC" id="fig|762968.3.peg.83"/>
<evidence type="ECO:0000313" key="9">
    <source>
        <dbReference type="Proteomes" id="UP000003598"/>
    </source>
</evidence>
<comment type="caution">
    <text evidence="8">The sequence shown here is derived from an EMBL/GenBank/DDBJ whole genome shotgun (WGS) entry which is preliminary data.</text>
</comment>
<evidence type="ECO:0000256" key="5">
    <source>
        <dbReference type="ARBA" id="ARBA00023002"/>
    </source>
</evidence>
<dbReference type="HOGENOM" id="CLU_030231_0_0_10"/>
<dbReference type="eggNOG" id="COG0014">
    <property type="taxonomic scope" value="Bacteria"/>
</dbReference>
<organism evidence="8 9">
    <name type="scientific">Paraprevotella clara YIT 11840</name>
    <dbReference type="NCBI Taxonomy" id="762968"/>
    <lineage>
        <taxon>Bacteria</taxon>
        <taxon>Pseudomonadati</taxon>
        <taxon>Bacteroidota</taxon>
        <taxon>Bacteroidia</taxon>
        <taxon>Bacteroidales</taxon>
        <taxon>Prevotellaceae</taxon>
        <taxon>Paraprevotella</taxon>
    </lineage>
</organism>
<dbReference type="InterPro" id="IPR016162">
    <property type="entry name" value="Ald_DH_N"/>
</dbReference>
<keyword evidence="3 7" id="KW-0641">Proline biosynthesis</keyword>
<dbReference type="InterPro" id="IPR020593">
    <property type="entry name" value="G-glutamylP_reductase_CS"/>
</dbReference>
<proteinExistence type="inferred from homology"/>
<evidence type="ECO:0000256" key="7">
    <source>
        <dbReference type="HAMAP-Rule" id="MF_00412"/>
    </source>
</evidence>
<dbReference type="CDD" id="cd07079">
    <property type="entry name" value="ALDH_F18-19_ProA-GPR"/>
    <property type="match status" value="1"/>
</dbReference>
<evidence type="ECO:0000256" key="4">
    <source>
        <dbReference type="ARBA" id="ARBA00022857"/>
    </source>
</evidence>
<name>G5SL71_9BACT</name>
<dbReference type="UniPathway" id="UPA00098">
    <property type="reaction ID" value="UER00360"/>
</dbReference>
<dbReference type="InterPro" id="IPR012134">
    <property type="entry name" value="Glu-5-SA_DH"/>
</dbReference>
<comment type="subcellular location">
    <subcellularLocation>
        <location evidence="7">Cytoplasm</location>
    </subcellularLocation>
</comment>
<evidence type="ECO:0000256" key="6">
    <source>
        <dbReference type="ARBA" id="ARBA00049024"/>
    </source>
</evidence>
<dbReference type="GO" id="GO:0004350">
    <property type="term" value="F:glutamate-5-semialdehyde dehydrogenase activity"/>
    <property type="evidence" value="ECO:0007669"/>
    <property type="project" value="UniProtKB-UniRule"/>
</dbReference>
<sequence length="428" mass="46453">MKINKNNNKRKTMDLTSLFERARAAGRELLQLPVGRVDEILRAVADEALAQSEYILSENARDLERMSPDNPMYDRLKLTSARLEGIAADTRHVADLPSPLGRVLKHTVLPNGLDLKRVSVPFGVIGVIYEARPNVSFDVFSLCLKAGSACVLKGGSDADFSNRAIVKVIHGVLERFGVNPDVVVLLPAEREATAALLQARGYVDLLIPRGSSALIQYVRENACIPVIETGAGVCHAYFDVDGDVRKGAAIINNAKTRRVSVCNALDSVLIHASRLSDLAQLCAPLQEGRVRIYADSRALAALQGHYPADLLEAATEKHFGTEFMDYKMAVKTVDSLDEALAHIARFGSGHSECIITENADAAEKFLQLVDAACVYANAPTSFTDGAQFGLGAEIGISTQKLHARGPMALEEITTYKWFVQGDGQVRPK</sequence>
<dbReference type="GO" id="GO:0005737">
    <property type="term" value="C:cytoplasm"/>
    <property type="evidence" value="ECO:0007669"/>
    <property type="project" value="UniProtKB-SubCell"/>
</dbReference>
<dbReference type="EMBL" id="AFFY01000001">
    <property type="protein sequence ID" value="EHH02076.1"/>
    <property type="molecule type" value="Genomic_DNA"/>
</dbReference>
<dbReference type="Gene3D" id="3.40.605.10">
    <property type="entry name" value="Aldehyde Dehydrogenase, Chain A, domain 1"/>
    <property type="match status" value="1"/>
</dbReference>
<dbReference type="STRING" id="762968.HMPREF9441_00088"/>
<comment type="pathway">
    <text evidence="1 7">Amino-acid biosynthesis; L-proline biosynthesis; L-glutamate 5-semialdehyde from L-glutamate: step 2/2.</text>
</comment>
<keyword evidence="5 7" id="KW-0560">Oxidoreductase</keyword>
<keyword evidence="9" id="KW-1185">Reference proteome</keyword>
<dbReference type="InterPro" id="IPR016161">
    <property type="entry name" value="Ald_DH/histidinol_DH"/>
</dbReference>
<keyword evidence="2 7" id="KW-0028">Amino-acid biosynthesis</keyword>
<keyword evidence="7" id="KW-0963">Cytoplasm</keyword>
<dbReference type="HAMAP" id="MF_00412">
    <property type="entry name" value="ProA"/>
    <property type="match status" value="1"/>
</dbReference>
<comment type="similarity">
    <text evidence="7">Belongs to the gamma-glutamyl phosphate reductase family.</text>
</comment>
<dbReference type="PIRSF" id="PIRSF000151">
    <property type="entry name" value="GPR"/>
    <property type="match status" value="1"/>
</dbReference>
<dbReference type="SUPFAM" id="SSF53720">
    <property type="entry name" value="ALDH-like"/>
    <property type="match status" value="1"/>
</dbReference>
<evidence type="ECO:0000256" key="2">
    <source>
        <dbReference type="ARBA" id="ARBA00022605"/>
    </source>
</evidence>
<dbReference type="OrthoDB" id="9809970at2"/>
<dbReference type="PANTHER" id="PTHR11063">
    <property type="entry name" value="GLUTAMATE SEMIALDEHYDE DEHYDROGENASE"/>
    <property type="match status" value="1"/>
</dbReference>
<dbReference type="Proteomes" id="UP000003598">
    <property type="component" value="Unassembled WGS sequence"/>
</dbReference>
<dbReference type="InterPro" id="IPR016163">
    <property type="entry name" value="Ald_DH_C"/>
</dbReference>
<comment type="catalytic activity">
    <reaction evidence="6 7">
        <text>L-glutamate 5-semialdehyde + phosphate + NADP(+) = L-glutamyl 5-phosphate + NADPH + H(+)</text>
        <dbReference type="Rhea" id="RHEA:19541"/>
        <dbReference type="ChEBI" id="CHEBI:15378"/>
        <dbReference type="ChEBI" id="CHEBI:43474"/>
        <dbReference type="ChEBI" id="CHEBI:57783"/>
        <dbReference type="ChEBI" id="CHEBI:58066"/>
        <dbReference type="ChEBI" id="CHEBI:58274"/>
        <dbReference type="ChEBI" id="CHEBI:58349"/>
        <dbReference type="EC" id="1.2.1.41"/>
    </reaction>
</comment>
<dbReference type="GO" id="GO:0050661">
    <property type="term" value="F:NADP binding"/>
    <property type="evidence" value="ECO:0007669"/>
    <property type="project" value="InterPro"/>
</dbReference>
<dbReference type="EC" id="1.2.1.41" evidence="7"/>
<protein>
    <recommendedName>
        <fullName evidence="7">Gamma-glutamyl phosphate reductase</fullName>
        <shortName evidence="7">GPR</shortName>
        <ecNumber evidence="7">1.2.1.41</ecNumber>
    </recommendedName>
    <alternativeName>
        <fullName evidence="7">Glutamate-5-semialdehyde dehydrogenase</fullName>
    </alternativeName>
    <alternativeName>
        <fullName evidence="7">Glutamyl-gamma-semialdehyde dehydrogenase</fullName>
        <shortName evidence="7">GSA dehydrogenase</shortName>
    </alternativeName>
</protein>
<evidence type="ECO:0000313" key="8">
    <source>
        <dbReference type="EMBL" id="EHH02076.1"/>
    </source>
</evidence>
<dbReference type="NCBIfam" id="TIGR00407">
    <property type="entry name" value="proA"/>
    <property type="match status" value="1"/>
</dbReference>